<evidence type="ECO:0000256" key="1">
    <source>
        <dbReference type="SAM" id="Coils"/>
    </source>
</evidence>
<organism evidence="3 4">
    <name type="scientific">Thecamonas trahens ATCC 50062</name>
    <dbReference type="NCBI Taxonomy" id="461836"/>
    <lineage>
        <taxon>Eukaryota</taxon>
        <taxon>Apusozoa</taxon>
        <taxon>Apusomonadida</taxon>
        <taxon>Apusomonadidae</taxon>
        <taxon>Thecamonas</taxon>
    </lineage>
</organism>
<proteinExistence type="predicted"/>
<feature type="compositionally biased region" description="Low complexity" evidence="2">
    <location>
        <begin position="1"/>
        <end position="32"/>
    </location>
</feature>
<evidence type="ECO:0000313" key="3">
    <source>
        <dbReference type="EMBL" id="KNC52717.1"/>
    </source>
</evidence>
<feature type="region of interest" description="Disordered" evidence="2">
    <location>
        <begin position="1"/>
        <end position="36"/>
    </location>
</feature>
<reference evidence="3 4" key="1">
    <citation type="submission" date="2010-05" db="EMBL/GenBank/DDBJ databases">
        <title>The Genome Sequence of Thecamonas trahens ATCC 50062.</title>
        <authorList>
            <consortium name="The Broad Institute Genome Sequencing Platform"/>
            <person name="Russ C."/>
            <person name="Cuomo C."/>
            <person name="Shea T."/>
            <person name="Young S.K."/>
            <person name="Zeng Q."/>
            <person name="Koehrsen M."/>
            <person name="Haas B."/>
            <person name="Borodovsky M."/>
            <person name="Guigo R."/>
            <person name="Alvarado L."/>
            <person name="Berlin A."/>
            <person name="Bochicchio J."/>
            <person name="Borenstein D."/>
            <person name="Chapman S."/>
            <person name="Chen Z."/>
            <person name="Freedman E."/>
            <person name="Gellesch M."/>
            <person name="Goldberg J."/>
            <person name="Griggs A."/>
            <person name="Gujja S."/>
            <person name="Heilman E."/>
            <person name="Heiman D."/>
            <person name="Hepburn T."/>
            <person name="Howarth C."/>
            <person name="Jen D."/>
            <person name="Larson L."/>
            <person name="Mehta T."/>
            <person name="Park D."/>
            <person name="Pearson M."/>
            <person name="Roberts A."/>
            <person name="Saif S."/>
            <person name="Shenoy N."/>
            <person name="Sisk P."/>
            <person name="Stolte C."/>
            <person name="Sykes S."/>
            <person name="Thomson T."/>
            <person name="Walk T."/>
            <person name="White J."/>
            <person name="Yandava C."/>
            <person name="Burger G."/>
            <person name="Gray M.W."/>
            <person name="Holland P.W.H."/>
            <person name="King N."/>
            <person name="Lang F.B.F."/>
            <person name="Roger A.J."/>
            <person name="Ruiz-Trillo I."/>
            <person name="Lander E."/>
            <person name="Nusbaum C."/>
        </authorList>
    </citation>
    <scope>NUCLEOTIDE SEQUENCE [LARGE SCALE GENOMIC DNA]</scope>
    <source>
        <strain evidence="3 4">ATCC 50062</strain>
    </source>
</reference>
<feature type="coiled-coil region" evidence="1">
    <location>
        <begin position="259"/>
        <end position="295"/>
    </location>
</feature>
<evidence type="ECO:0000313" key="4">
    <source>
        <dbReference type="Proteomes" id="UP000054408"/>
    </source>
</evidence>
<dbReference type="GeneID" id="25567251"/>
<sequence length="302" mass="32249">MRTGSQPASSPPTSSATPPSSTASTSSSSTQPRPGANKHAGYLVEFLLPLMASCLAVAAGSSGGPAGADAPLALEVEAGVPTASSPAAAVRVLAREHCWYDTMPRTQGLVVDAALALFKLRLERMSSALSNETMARTLATWTRYMQKWRVFKRKFTAEPALFGASHGSEAHDSSSPVRSLSLPAFDAPPTYAEERAGHEWLAYWRKRSLTPKPTTTRTRKRKLDAAAVGVGAPVQKRLQPLSPTRLEHTEVAAGVFTPMAAAEDEARAAEAAAVASDKRARVTRERARLAELELEQYVLNSP</sequence>
<keyword evidence="4" id="KW-1185">Reference proteome</keyword>
<dbReference type="Proteomes" id="UP000054408">
    <property type="component" value="Unassembled WGS sequence"/>
</dbReference>
<keyword evidence="1" id="KW-0175">Coiled coil</keyword>
<dbReference type="EMBL" id="GL349475">
    <property type="protein sequence ID" value="KNC52717.1"/>
    <property type="molecule type" value="Genomic_DNA"/>
</dbReference>
<dbReference type="AlphaFoldDB" id="A0A0L0DKA4"/>
<protein>
    <submittedName>
        <fullName evidence="3">Uncharacterized protein</fullName>
    </submittedName>
</protein>
<dbReference type="RefSeq" id="XP_013755033.1">
    <property type="nucleotide sequence ID" value="XM_013899579.1"/>
</dbReference>
<name>A0A0L0DKA4_THETB</name>
<evidence type="ECO:0000256" key="2">
    <source>
        <dbReference type="SAM" id="MobiDB-lite"/>
    </source>
</evidence>
<accession>A0A0L0DKA4</accession>
<gene>
    <name evidence="3" type="ORF">AMSG_08598</name>
</gene>